<sequence length="333" mass="38557">MSNVAYAQAVSRLRAIETKLLDRAKLDRMIDSSTTVESFKILGETEYGAHMPKAKKPEDYEIVLSEELKSLYSLMYNVSPEKKIIDLMSVRYDYHNIKVLIKGNALGKDLSYLFIPVGTIDTNVLKNIIELKDYYDLNPIMREAVEKVEESYEKEKDPQKIDIILDSYMYKNMLSIATELNIDYLLKFVKINVDLSNLKTLLRIKKQKKDREFLQQALLEGGTIDIDTLVQLLNESNENIISKLDYTNYSEVLKFGIDEFSKTGRLNKFEMLSDNFIMNFIKDAKYVSFGAEPLLAYIYAKENEIKIVRIIMVGKLNNIAADVIRERLRDIYV</sequence>
<evidence type="ECO:0000313" key="5">
    <source>
        <dbReference type="Proteomes" id="UP000184447"/>
    </source>
</evidence>
<dbReference type="InterPro" id="IPR002843">
    <property type="entry name" value="ATPase_V0-cplx_csu/dsu"/>
</dbReference>
<evidence type="ECO:0000256" key="2">
    <source>
        <dbReference type="ARBA" id="ARBA00022448"/>
    </source>
</evidence>
<dbReference type="PANTHER" id="PTHR38682:SF1">
    <property type="entry name" value="V-TYPE ATP SYNTHASE SUBUNIT C"/>
    <property type="match status" value="1"/>
</dbReference>
<dbReference type="OrthoDB" id="1653at2"/>
<evidence type="ECO:0000256" key="3">
    <source>
        <dbReference type="ARBA" id="ARBA00023065"/>
    </source>
</evidence>
<dbReference type="Pfam" id="PF01992">
    <property type="entry name" value="vATP-synt_AC39"/>
    <property type="match status" value="1"/>
</dbReference>
<accession>A0A1M5RGB9</accession>
<dbReference type="Gene3D" id="1.20.1690.10">
    <property type="entry name" value="V-type ATP synthase subunit C domain"/>
    <property type="match status" value="2"/>
</dbReference>
<dbReference type="Proteomes" id="UP000184447">
    <property type="component" value="Unassembled WGS sequence"/>
</dbReference>
<dbReference type="STRING" id="1121316.SAMN02745207_00509"/>
<proteinExistence type="inferred from homology"/>
<dbReference type="Gene3D" id="1.10.132.50">
    <property type="entry name" value="ATP synthase (C/AC39) subunit, domain 3"/>
    <property type="match status" value="1"/>
</dbReference>
<dbReference type="PANTHER" id="PTHR38682">
    <property type="entry name" value="V-TYPE ATP SYNTHASE SUBUNIT C"/>
    <property type="match status" value="1"/>
</dbReference>
<keyword evidence="3" id="KW-0406">Ion transport</keyword>
<dbReference type="InterPro" id="IPR044911">
    <property type="entry name" value="V-type_ATPase_csu/dsu_dom_3"/>
</dbReference>
<keyword evidence="2" id="KW-0813">Transport</keyword>
<gene>
    <name evidence="4" type="ORF">SAMN02745207_00509</name>
</gene>
<name>A0A1M5RGB9_9CLOT</name>
<dbReference type="AlphaFoldDB" id="A0A1M5RGB9"/>
<dbReference type="EMBL" id="FQXM01000003">
    <property type="protein sequence ID" value="SHH25170.1"/>
    <property type="molecule type" value="Genomic_DNA"/>
</dbReference>
<dbReference type="NCBIfam" id="NF002266">
    <property type="entry name" value="PRK01198.1-2"/>
    <property type="match status" value="1"/>
</dbReference>
<protein>
    <submittedName>
        <fullName evidence="4">V/A-type H+-transporting ATPase subunit C</fullName>
    </submittedName>
</protein>
<dbReference type="InterPro" id="IPR036079">
    <property type="entry name" value="ATPase_csu/dsu_sf"/>
</dbReference>
<dbReference type="RefSeq" id="WP_073336672.1">
    <property type="nucleotide sequence ID" value="NZ_FQXM01000003.1"/>
</dbReference>
<dbReference type="InterPro" id="IPR035067">
    <property type="entry name" value="V-type_ATPase_csu/dsu"/>
</dbReference>
<evidence type="ECO:0000256" key="1">
    <source>
        <dbReference type="ARBA" id="ARBA00006709"/>
    </source>
</evidence>
<comment type="similarity">
    <text evidence="1">Belongs to the V-ATPase V0D/AC39 subunit family.</text>
</comment>
<dbReference type="InterPro" id="IPR050873">
    <property type="entry name" value="V-ATPase_V0D/AC39_subunit"/>
</dbReference>
<dbReference type="GO" id="GO:0046961">
    <property type="term" value="F:proton-transporting ATPase activity, rotational mechanism"/>
    <property type="evidence" value="ECO:0007669"/>
    <property type="project" value="InterPro"/>
</dbReference>
<evidence type="ECO:0000313" key="4">
    <source>
        <dbReference type="EMBL" id="SHH25170.1"/>
    </source>
</evidence>
<organism evidence="4 5">
    <name type="scientific">Clostridium grantii DSM 8605</name>
    <dbReference type="NCBI Taxonomy" id="1121316"/>
    <lineage>
        <taxon>Bacteria</taxon>
        <taxon>Bacillati</taxon>
        <taxon>Bacillota</taxon>
        <taxon>Clostridia</taxon>
        <taxon>Eubacteriales</taxon>
        <taxon>Clostridiaceae</taxon>
        <taxon>Clostridium</taxon>
    </lineage>
</organism>
<keyword evidence="5" id="KW-1185">Reference proteome</keyword>
<reference evidence="4 5" key="1">
    <citation type="submission" date="2016-11" db="EMBL/GenBank/DDBJ databases">
        <authorList>
            <person name="Jaros S."/>
            <person name="Januszkiewicz K."/>
            <person name="Wedrychowicz H."/>
        </authorList>
    </citation>
    <scope>NUCLEOTIDE SEQUENCE [LARGE SCALE GENOMIC DNA]</scope>
    <source>
        <strain evidence="4 5">DSM 8605</strain>
    </source>
</reference>
<dbReference type="SUPFAM" id="SSF103486">
    <property type="entry name" value="V-type ATP synthase subunit C"/>
    <property type="match status" value="1"/>
</dbReference>